<feature type="region of interest" description="Disordered" evidence="1">
    <location>
        <begin position="117"/>
        <end position="146"/>
    </location>
</feature>
<sequence length="942" mass="99502">MADFSTGIVRADDLLNLTFDFFNLHLDEMAGQPPQLVRVDPGKPAFMVVRLPPQHIAEPAFTVDPGSGILLGQPDPPVMSRMANPSRLGFRVPDSVTAIPFTLEALLDWNSLIPNVPDNALPDPPDLTARQPRPGPPADQQTDLEVPYRLDLSPDASGRWSHAIGAVTHNGVTELWHTRLGVIDSDAPDGPVDESVLPALRAVYTSDLVGHDDSQIESTLKPEFRRDIVTGSSDFAPGPAGGAYPAPPLRATHFALSPLGAWTDLQGIWLSDGDPNAPQLGIQSWRHVVAGGRDQSVRVVQLGFLYPLGNRAAQIDITERKLAKSSPQDAGHGEYLVTSSWIAVLEPDRDYDSLPDTEIPHYRQMPLRQVRITTKTAAVAPDGGPVPFHVITTDWSNSTLDFTMPLLFVPPGMTQNQMQQLYGASGQLDLGGQHVALGPEGDTPGDTTLPVGALHFAADFPGALNPPCFPYVERAFVRVPAIDHLLGSSKPVDTVEVTLLDPEGNSGGVFAQLASGLPLDIPTDKAGGLTTPKLAIAGLSRSLGPVPPGADSIGDTAIPAGQLFHDLLNANLLGGIQLANVVAPVTDLTKLPALQQVSLPDSVTTKFHWAPPLALPAPSPLTLNKSSTLGIDAETTVPLSSTGQPGEPTTTVTGQLTDFALDFGGVVNVSFGSLDFSAGTGKKVSVVPKGMDITFDNELQFLNELADIIPSGGFDGQPELRISPQGVIAGYSLGLPGAGLAVFSLENILLSAVVSLPFDGHPASLRLAFSERGNPFLVTVAMVGGSGFFAIEVDSTRVLTIEGQIELGANLSVDLGLVAANVHVMAGFYFAMKADGSLSFSAYLRIGGSVELLGVAGISVEIYLALTYDPHVDPNSVGGQATVSVGVHLLMFTKHVSLTAQRRFAFPPRGSSPHPAVGGPVDPTFEDLIAPPDWEMYCRTFV</sequence>
<organism evidence="2 3">
    <name type="scientific">Streptomyces blastmyceticus</name>
    <dbReference type="NCBI Taxonomy" id="68180"/>
    <lineage>
        <taxon>Bacteria</taxon>
        <taxon>Bacillati</taxon>
        <taxon>Actinomycetota</taxon>
        <taxon>Actinomycetes</taxon>
        <taxon>Kitasatosporales</taxon>
        <taxon>Streptomycetaceae</taxon>
        <taxon>Streptomyces</taxon>
    </lineage>
</organism>
<reference evidence="2 3" key="1">
    <citation type="journal article" date="2019" name="Int. J. Syst. Evol. Microbiol.">
        <title>The Global Catalogue of Microorganisms (GCM) 10K type strain sequencing project: providing services to taxonomists for standard genome sequencing and annotation.</title>
        <authorList>
            <consortium name="The Broad Institute Genomics Platform"/>
            <consortium name="The Broad Institute Genome Sequencing Center for Infectious Disease"/>
            <person name="Wu L."/>
            <person name="Ma J."/>
        </authorList>
    </citation>
    <scope>NUCLEOTIDE SEQUENCE [LARGE SCALE GENOMIC DNA]</scope>
    <source>
        <strain evidence="2 3">JCM 4565</strain>
    </source>
</reference>
<proteinExistence type="predicted"/>
<keyword evidence="3" id="KW-1185">Reference proteome</keyword>
<gene>
    <name evidence="2" type="ORF">GCM10010319_22290</name>
</gene>
<comment type="caution">
    <text evidence="2">The sequence shown here is derived from an EMBL/GenBank/DDBJ whole genome shotgun (WGS) entry which is preliminary data.</text>
</comment>
<dbReference type="Proteomes" id="UP001500063">
    <property type="component" value="Unassembled WGS sequence"/>
</dbReference>
<evidence type="ECO:0000313" key="3">
    <source>
        <dbReference type="Proteomes" id="UP001500063"/>
    </source>
</evidence>
<protein>
    <submittedName>
        <fullName evidence="2">Uncharacterized protein</fullName>
    </submittedName>
</protein>
<accession>A0ABN0WSP3</accession>
<dbReference type="RefSeq" id="WP_344117609.1">
    <property type="nucleotide sequence ID" value="NZ_BAAABW010000013.1"/>
</dbReference>
<name>A0ABN0WSP3_9ACTN</name>
<dbReference type="EMBL" id="BAAABW010000013">
    <property type="protein sequence ID" value="GAA0345518.1"/>
    <property type="molecule type" value="Genomic_DNA"/>
</dbReference>
<evidence type="ECO:0000256" key="1">
    <source>
        <dbReference type="SAM" id="MobiDB-lite"/>
    </source>
</evidence>
<evidence type="ECO:0000313" key="2">
    <source>
        <dbReference type="EMBL" id="GAA0345518.1"/>
    </source>
</evidence>